<name>A0ABY4W612_9PROT</name>
<dbReference type="PANTHER" id="PTHR36925:SF1">
    <property type="entry name" value="COBALT-PRECORRIN-6A REDUCTASE"/>
    <property type="match status" value="1"/>
</dbReference>
<protein>
    <submittedName>
        <fullName evidence="4">Cobalt-precorrin-6A reductase</fullName>
        <ecNumber evidence="4">1.3.1.106</ecNumber>
    </submittedName>
</protein>
<keyword evidence="3 4" id="KW-0560">Oxidoreductase</keyword>
<reference evidence="4" key="1">
    <citation type="submission" date="2022-06" db="EMBL/GenBank/DDBJ databases">
        <title>Sneathiella actinostolidae sp. nov., isolated from a sea anemonein the Western Pacific Ocean.</title>
        <authorList>
            <person name="Wei M.J."/>
        </authorList>
    </citation>
    <scope>NUCLEOTIDE SEQUENCE</scope>
    <source>
        <strain evidence="4">PHK-P5</strain>
    </source>
</reference>
<evidence type="ECO:0000256" key="2">
    <source>
        <dbReference type="ARBA" id="ARBA00022573"/>
    </source>
</evidence>
<dbReference type="EMBL" id="CP098747">
    <property type="protein sequence ID" value="USG62296.1"/>
    <property type="molecule type" value="Genomic_DNA"/>
</dbReference>
<dbReference type="GO" id="GO:0016491">
    <property type="term" value="F:oxidoreductase activity"/>
    <property type="evidence" value="ECO:0007669"/>
    <property type="project" value="UniProtKB-KW"/>
</dbReference>
<accession>A0ABY4W612</accession>
<evidence type="ECO:0000256" key="3">
    <source>
        <dbReference type="ARBA" id="ARBA00023002"/>
    </source>
</evidence>
<keyword evidence="2" id="KW-0169">Cobalamin biosynthesis</keyword>
<gene>
    <name evidence="4" type="ORF">NBZ79_04800</name>
</gene>
<dbReference type="EC" id="1.3.1.106" evidence="4"/>
<proteinExistence type="predicted"/>
<keyword evidence="5" id="KW-1185">Reference proteome</keyword>
<dbReference type="RefSeq" id="WP_251935963.1">
    <property type="nucleotide sequence ID" value="NZ_CP098747.1"/>
</dbReference>
<evidence type="ECO:0000313" key="4">
    <source>
        <dbReference type="EMBL" id="USG62296.1"/>
    </source>
</evidence>
<dbReference type="Pfam" id="PF02571">
    <property type="entry name" value="CbiJ"/>
    <property type="match status" value="1"/>
</dbReference>
<comment type="pathway">
    <text evidence="1">Cofactor biosynthesis; adenosylcobalamin biosynthesis.</text>
</comment>
<organism evidence="4 5">
    <name type="scientific">Sneathiella marina</name>
    <dbReference type="NCBI Taxonomy" id="2950108"/>
    <lineage>
        <taxon>Bacteria</taxon>
        <taxon>Pseudomonadati</taxon>
        <taxon>Pseudomonadota</taxon>
        <taxon>Alphaproteobacteria</taxon>
        <taxon>Sneathiellales</taxon>
        <taxon>Sneathiellaceae</taxon>
        <taxon>Sneathiella</taxon>
    </lineage>
</organism>
<dbReference type="InterPro" id="IPR003723">
    <property type="entry name" value="Precorrin-6x_reduct"/>
</dbReference>
<dbReference type="NCBIfam" id="NF005968">
    <property type="entry name" value="PRK08057.1-2"/>
    <property type="match status" value="1"/>
</dbReference>
<evidence type="ECO:0000256" key="1">
    <source>
        <dbReference type="ARBA" id="ARBA00004953"/>
    </source>
</evidence>
<sequence>MTEQTRILLIGGTEEARQLNAILADIENVNLVTSLAGRTTNPAKLRGRVVTGGFGGAAGLAAFLDQNNIQKVIDASHPYAANITHTAATVCREKEISYVRFNRLPWKMEAGDQWIPVSSIEQAAVALTDYMRIFLSVGRQELEYFANLSDRFFLVRSIEKVAFEPVGSETIFIRERGPFQISDEIRLMRQHHVNVVVSKNSGGATTYGKIAAARSLQLPVIMIDRPILPRMTTMTSIEDILSSIAP</sequence>
<dbReference type="NCBIfam" id="TIGR00715">
    <property type="entry name" value="precor6x_red"/>
    <property type="match status" value="1"/>
</dbReference>
<dbReference type="PROSITE" id="PS51014">
    <property type="entry name" value="COBK_CBIJ"/>
    <property type="match status" value="1"/>
</dbReference>
<evidence type="ECO:0000313" key="5">
    <source>
        <dbReference type="Proteomes" id="UP001056291"/>
    </source>
</evidence>
<dbReference type="Proteomes" id="UP001056291">
    <property type="component" value="Chromosome"/>
</dbReference>
<dbReference type="PANTHER" id="PTHR36925">
    <property type="entry name" value="COBALT-PRECORRIN-6A REDUCTASE"/>
    <property type="match status" value="1"/>
</dbReference>